<evidence type="ECO:0000259" key="1">
    <source>
        <dbReference type="Pfam" id="PF07687"/>
    </source>
</evidence>
<dbReference type="PIRSF" id="PIRSF005962">
    <property type="entry name" value="Pept_M20D_amidohydro"/>
    <property type="match status" value="1"/>
</dbReference>
<keyword evidence="2" id="KW-0378">Hydrolase</keyword>
<dbReference type="SUPFAM" id="SSF55031">
    <property type="entry name" value="Bacterial exopeptidase dimerisation domain"/>
    <property type="match status" value="1"/>
</dbReference>
<accession>A0ABS4KDF3</accession>
<reference evidence="2 3" key="1">
    <citation type="submission" date="2021-03" db="EMBL/GenBank/DDBJ databases">
        <title>Genomic Encyclopedia of Type Strains, Phase IV (KMG-IV): sequencing the most valuable type-strain genomes for metagenomic binning, comparative biology and taxonomic classification.</title>
        <authorList>
            <person name="Goeker M."/>
        </authorList>
    </citation>
    <scope>NUCLEOTIDE SEQUENCE [LARGE SCALE GENOMIC DNA]</scope>
    <source>
        <strain evidence="2 3">DSM 27563</strain>
    </source>
</reference>
<gene>
    <name evidence="2" type="ORF">J2Z71_000826</name>
</gene>
<sequence length="393" mass="44684">MDIVSEVKKREKELIKFRREFHKMPEIGLETPETAKFIKKILEENNIEYENYINNNGVVAVIDSGKEGKCLGIRTDMDALEIKEETDLPFKSTNGYMHACGHDSHMAGVLITLLILNDNKYKFRGKVKFIFQPGEEYPGGAELMIKEGVLENPRVDAIVALHAGGIFPEVPKGKIGVKNGKLMASMDKFHIEVLGQGGHGSTPEDTIDPIPVLCDIVQGINKIKSREIPLNEHVTISVCKIQAGFNQNIIPSNGEIEGTVRTYNDEIRSYIRDRIGEIVKSYTLGNRCDYKFFYSWKYPYLENNEEITEKLRNSVKKVLGEEDLYEIESMSMAGEDMSYYLREIPGTFFTLSNLQEDKDGKTYPNHNSKFDLDENLLWKGVAVFIQFALDFLN</sequence>
<dbReference type="PANTHER" id="PTHR11014">
    <property type="entry name" value="PEPTIDASE M20 FAMILY MEMBER"/>
    <property type="match status" value="1"/>
</dbReference>
<proteinExistence type="predicted"/>
<evidence type="ECO:0000313" key="2">
    <source>
        <dbReference type="EMBL" id="MBP2025296.1"/>
    </source>
</evidence>
<name>A0ABS4KDF3_9FIRM</name>
<evidence type="ECO:0000313" key="3">
    <source>
        <dbReference type="Proteomes" id="UP001519306"/>
    </source>
</evidence>
<dbReference type="NCBIfam" id="TIGR01891">
    <property type="entry name" value="amidohydrolases"/>
    <property type="match status" value="1"/>
</dbReference>
<dbReference type="InterPro" id="IPR017439">
    <property type="entry name" value="Amidohydrolase"/>
</dbReference>
<dbReference type="InterPro" id="IPR036264">
    <property type="entry name" value="Bact_exopeptidase_dim_dom"/>
</dbReference>
<dbReference type="InterPro" id="IPR011650">
    <property type="entry name" value="Peptidase_M20_dimer"/>
</dbReference>
<dbReference type="Pfam" id="PF01546">
    <property type="entry name" value="Peptidase_M20"/>
    <property type="match status" value="1"/>
</dbReference>
<dbReference type="EMBL" id="JAGGLJ010000006">
    <property type="protein sequence ID" value="MBP2025296.1"/>
    <property type="molecule type" value="Genomic_DNA"/>
</dbReference>
<feature type="domain" description="Peptidase M20 dimerisation" evidence="1">
    <location>
        <begin position="188"/>
        <end position="281"/>
    </location>
</feature>
<dbReference type="GO" id="GO:0016787">
    <property type="term" value="F:hydrolase activity"/>
    <property type="evidence" value="ECO:0007669"/>
    <property type="project" value="UniProtKB-KW"/>
</dbReference>
<protein>
    <submittedName>
        <fullName evidence="2">Amidohydrolase</fullName>
        <ecNumber evidence="2">3.5.1.-</ecNumber>
    </submittedName>
</protein>
<organism evidence="2 3">
    <name type="scientific">Peptoniphilus stercorisuis</name>
    <dbReference type="NCBI Taxonomy" id="1436965"/>
    <lineage>
        <taxon>Bacteria</taxon>
        <taxon>Bacillati</taxon>
        <taxon>Bacillota</taxon>
        <taxon>Tissierellia</taxon>
        <taxon>Tissierellales</taxon>
        <taxon>Peptoniphilaceae</taxon>
        <taxon>Peptoniphilus</taxon>
    </lineage>
</organism>
<keyword evidence="3" id="KW-1185">Reference proteome</keyword>
<dbReference type="InterPro" id="IPR002933">
    <property type="entry name" value="Peptidase_M20"/>
</dbReference>
<dbReference type="Gene3D" id="3.30.70.360">
    <property type="match status" value="1"/>
</dbReference>
<dbReference type="Gene3D" id="3.40.630.10">
    <property type="entry name" value="Zn peptidases"/>
    <property type="match status" value="1"/>
</dbReference>
<dbReference type="EC" id="3.5.1.-" evidence="2"/>
<dbReference type="Proteomes" id="UP001519306">
    <property type="component" value="Unassembled WGS sequence"/>
</dbReference>
<dbReference type="Pfam" id="PF07687">
    <property type="entry name" value="M20_dimer"/>
    <property type="match status" value="1"/>
</dbReference>
<comment type="caution">
    <text evidence="2">The sequence shown here is derived from an EMBL/GenBank/DDBJ whole genome shotgun (WGS) entry which is preliminary data.</text>
</comment>
<dbReference type="CDD" id="cd03886">
    <property type="entry name" value="M20_Acy1"/>
    <property type="match status" value="1"/>
</dbReference>
<dbReference type="RefSeq" id="WP_210060587.1">
    <property type="nucleotide sequence ID" value="NZ_JAGGLJ010000006.1"/>
</dbReference>
<dbReference type="PANTHER" id="PTHR11014:SF63">
    <property type="entry name" value="METALLOPEPTIDASE, PUTATIVE (AFU_ORTHOLOGUE AFUA_6G09600)-RELATED"/>
    <property type="match status" value="1"/>
</dbReference>
<dbReference type="SUPFAM" id="SSF53187">
    <property type="entry name" value="Zn-dependent exopeptidases"/>
    <property type="match status" value="1"/>
</dbReference>